<reference evidence="1 2" key="1">
    <citation type="submission" date="2014-05" db="EMBL/GenBank/DDBJ databases">
        <title>Draft Genome Sequence of Kitasatospora cheerisanensis KCTC 2395.</title>
        <authorList>
            <person name="Nam D.H."/>
        </authorList>
    </citation>
    <scope>NUCLEOTIDE SEQUENCE [LARGE SCALE GENOMIC DNA]</scope>
    <source>
        <strain evidence="1 2">KCTC 2395</strain>
    </source>
</reference>
<dbReference type="RefSeq" id="WP_035858342.1">
    <property type="nucleotide sequence ID" value="NZ_KK853997.1"/>
</dbReference>
<organism evidence="1 2">
    <name type="scientific">Kitasatospora cheerisanensis KCTC 2395</name>
    <dbReference type="NCBI Taxonomy" id="1348663"/>
    <lineage>
        <taxon>Bacteria</taxon>
        <taxon>Bacillati</taxon>
        <taxon>Actinomycetota</taxon>
        <taxon>Actinomycetes</taxon>
        <taxon>Kitasatosporales</taxon>
        <taxon>Streptomycetaceae</taxon>
        <taxon>Kitasatospora</taxon>
    </lineage>
</organism>
<evidence type="ECO:0008006" key="3">
    <source>
        <dbReference type="Google" id="ProtNLM"/>
    </source>
</evidence>
<evidence type="ECO:0000313" key="1">
    <source>
        <dbReference type="EMBL" id="KDN87722.1"/>
    </source>
</evidence>
<sequence length="341" mass="37765">MASRALVIGPGEYAEDSGLPGHPTIRASALMYGHALSGDAMWGPESYRVLVGEQARTADDVMRALQGAADATGPEDVLLVVYVGHGQYWSDVPGGQVHLAVGSSYKDKPWTWLSSWYLYRAMRKAKARLKVLIADCCYSNMLPILSGGDEAMVLPGVLGRRDEGSCVFTAVRNVRAADAEGCSSLPAPLDRCTPFSGHLLRVLQGGTKDHKDRLTIGLLREAVRREMEGCAHQVPGMLLNDARDGTPLFTNRMERRLRDQSQVPVSAEDWIRHLMIDQDYLLDVLFGDERMVGDIVGTLSRRPDDASQSLARHLDEKANTRFQEPETFARYWNRVERAPRA</sequence>
<dbReference type="OrthoDB" id="3542505at2"/>
<evidence type="ECO:0000313" key="2">
    <source>
        <dbReference type="Proteomes" id="UP000027178"/>
    </source>
</evidence>
<dbReference type="Gene3D" id="3.40.50.1460">
    <property type="match status" value="1"/>
</dbReference>
<comment type="caution">
    <text evidence="1">The sequence shown here is derived from an EMBL/GenBank/DDBJ whole genome shotgun (WGS) entry which is preliminary data.</text>
</comment>
<gene>
    <name evidence="1" type="ORF">KCH_03690</name>
</gene>
<name>A0A066Z2N1_9ACTN</name>
<dbReference type="EMBL" id="JNBY01000015">
    <property type="protein sequence ID" value="KDN87722.1"/>
    <property type="molecule type" value="Genomic_DNA"/>
</dbReference>
<dbReference type="PATRIC" id="fig|1348663.4.peg.344"/>
<dbReference type="AlphaFoldDB" id="A0A066Z2N1"/>
<dbReference type="SUPFAM" id="SSF52129">
    <property type="entry name" value="Caspase-like"/>
    <property type="match status" value="1"/>
</dbReference>
<dbReference type="eggNOG" id="COG4249">
    <property type="taxonomic scope" value="Bacteria"/>
</dbReference>
<dbReference type="HOGENOM" id="CLU_811150_0_0_11"/>
<keyword evidence="2" id="KW-1185">Reference proteome</keyword>
<dbReference type="Proteomes" id="UP000027178">
    <property type="component" value="Unassembled WGS sequence"/>
</dbReference>
<protein>
    <recommendedName>
        <fullName evidence="3">Caspase domain-containing protein</fullName>
    </recommendedName>
</protein>
<dbReference type="InterPro" id="IPR029030">
    <property type="entry name" value="Caspase-like_dom_sf"/>
</dbReference>
<proteinExistence type="predicted"/>
<accession>A0A066Z2N1</accession>